<keyword evidence="3 8" id="KW-0853">WD repeat</keyword>
<dbReference type="Pfam" id="PF00400">
    <property type="entry name" value="WD40"/>
    <property type="match status" value="2"/>
</dbReference>
<dbReference type="PROSITE" id="PS50082">
    <property type="entry name" value="WD_REPEATS_2"/>
    <property type="match status" value="1"/>
</dbReference>
<feature type="compositionally biased region" description="Acidic residues" evidence="10">
    <location>
        <begin position="758"/>
        <end position="770"/>
    </location>
</feature>
<evidence type="ECO:0000256" key="8">
    <source>
        <dbReference type="PROSITE-ProRule" id="PRU00221"/>
    </source>
</evidence>
<feature type="compositionally biased region" description="Polar residues" evidence="10">
    <location>
        <begin position="1822"/>
        <end position="1834"/>
    </location>
</feature>
<comment type="caution">
    <text evidence="12">The sequence shown here is derived from an EMBL/GenBank/DDBJ whole genome shotgun (WGS) entry which is preliminary data.</text>
</comment>
<feature type="region of interest" description="Disordered" evidence="10">
    <location>
        <begin position="1815"/>
        <end position="1841"/>
    </location>
</feature>
<feature type="coiled-coil region" evidence="9">
    <location>
        <begin position="1707"/>
        <end position="1741"/>
    </location>
</feature>
<feature type="coiled-coil region" evidence="9">
    <location>
        <begin position="1612"/>
        <end position="1649"/>
    </location>
</feature>
<dbReference type="InterPro" id="IPR055439">
    <property type="entry name" value="Beta-prop_EML_1st"/>
</dbReference>
<feature type="compositionally biased region" description="Pro residues" evidence="10">
    <location>
        <begin position="1911"/>
        <end position="1946"/>
    </location>
</feature>
<feature type="coiled-coil region" evidence="9">
    <location>
        <begin position="953"/>
        <end position="1003"/>
    </location>
</feature>
<feature type="compositionally biased region" description="Basic and acidic residues" evidence="10">
    <location>
        <begin position="8"/>
        <end position="24"/>
    </location>
</feature>
<evidence type="ECO:0000256" key="7">
    <source>
        <dbReference type="ARBA" id="ARBA00023273"/>
    </source>
</evidence>
<feature type="compositionally biased region" description="Acidic residues" evidence="10">
    <location>
        <begin position="1561"/>
        <end position="1579"/>
    </location>
</feature>
<evidence type="ECO:0000313" key="12">
    <source>
        <dbReference type="EMBL" id="KAK7895699.1"/>
    </source>
</evidence>
<dbReference type="GO" id="GO:0003341">
    <property type="term" value="P:cilium movement"/>
    <property type="evidence" value="ECO:0007669"/>
    <property type="project" value="UniProtKB-ARBA"/>
</dbReference>
<name>A0AAW0NJJ4_9GOBI</name>
<dbReference type="PANTHER" id="PTHR14885">
    <property type="entry name" value="CILIA- AND FLAGELLA-ASSOCIATED PROTEIN 43-RELATED"/>
    <property type="match status" value="1"/>
</dbReference>
<feature type="domain" description="EML-like first beta-propeller" evidence="11">
    <location>
        <begin position="258"/>
        <end position="460"/>
    </location>
</feature>
<feature type="compositionally biased region" description="Basic and acidic residues" evidence="10">
    <location>
        <begin position="89"/>
        <end position="160"/>
    </location>
</feature>
<feature type="compositionally biased region" description="Low complexity" evidence="10">
    <location>
        <begin position="1882"/>
        <end position="1910"/>
    </location>
</feature>
<dbReference type="Pfam" id="PF23409">
    <property type="entry name" value="Beta-prop_EML"/>
    <property type="match status" value="1"/>
</dbReference>
<evidence type="ECO:0000256" key="1">
    <source>
        <dbReference type="ARBA" id="ARBA00004430"/>
    </source>
</evidence>
<dbReference type="SUPFAM" id="SSF50978">
    <property type="entry name" value="WD40 repeat-like"/>
    <property type="match status" value="2"/>
</dbReference>
<dbReference type="InterPro" id="IPR015943">
    <property type="entry name" value="WD40/YVTN_repeat-like_dom_sf"/>
</dbReference>
<evidence type="ECO:0000256" key="3">
    <source>
        <dbReference type="ARBA" id="ARBA00022574"/>
    </source>
</evidence>
<organism evidence="12 13">
    <name type="scientific">Mugilogobius chulae</name>
    <name type="common">yellowstripe goby</name>
    <dbReference type="NCBI Taxonomy" id="88201"/>
    <lineage>
        <taxon>Eukaryota</taxon>
        <taxon>Metazoa</taxon>
        <taxon>Chordata</taxon>
        <taxon>Craniata</taxon>
        <taxon>Vertebrata</taxon>
        <taxon>Euteleostomi</taxon>
        <taxon>Actinopterygii</taxon>
        <taxon>Neopterygii</taxon>
        <taxon>Teleostei</taxon>
        <taxon>Neoteleostei</taxon>
        <taxon>Acanthomorphata</taxon>
        <taxon>Gobiaria</taxon>
        <taxon>Gobiiformes</taxon>
        <taxon>Gobioidei</taxon>
        <taxon>Gobiidae</taxon>
        <taxon>Gobionellinae</taxon>
        <taxon>Mugilogobius</taxon>
    </lineage>
</organism>
<dbReference type="EMBL" id="JBBPFD010000015">
    <property type="protein sequence ID" value="KAK7895699.1"/>
    <property type="molecule type" value="Genomic_DNA"/>
</dbReference>
<keyword evidence="2" id="KW-0963">Cytoplasm</keyword>
<protein>
    <recommendedName>
        <fullName evidence="11">EML-like first beta-propeller domain-containing protein</fullName>
    </recommendedName>
</protein>
<feature type="compositionally biased region" description="Basic and acidic residues" evidence="10">
    <location>
        <begin position="1548"/>
        <end position="1560"/>
    </location>
</feature>
<comment type="subcellular location">
    <subcellularLocation>
        <location evidence="1">Cytoplasm</location>
        <location evidence="1">Cytoskeleton</location>
        <location evidence="1">Cilium axoneme</location>
    </subcellularLocation>
</comment>
<accession>A0AAW0NJJ4</accession>
<feature type="region of interest" description="Disordered" evidence="10">
    <location>
        <begin position="1078"/>
        <end position="1148"/>
    </location>
</feature>
<proteinExistence type="predicted"/>
<feature type="coiled-coil region" evidence="9">
    <location>
        <begin position="1167"/>
        <end position="1201"/>
    </location>
</feature>
<evidence type="ECO:0000256" key="6">
    <source>
        <dbReference type="ARBA" id="ARBA00023212"/>
    </source>
</evidence>
<evidence type="ECO:0000313" key="13">
    <source>
        <dbReference type="Proteomes" id="UP001460270"/>
    </source>
</evidence>
<dbReference type="Proteomes" id="UP001460270">
    <property type="component" value="Unassembled WGS sequence"/>
</dbReference>
<feature type="region of interest" description="Disordered" evidence="10">
    <location>
        <begin position="1372"/>
        <end position="1400"/>
    </location>
</feature>
<keyword evidence="5 9" id="KW-0175">Coiled coil</keyword>
<feature type="compositionally biased region" description="Low complexity" evidence="10">
    <location>
        <begin position="1084"/>
        <end position="1133"/>
    </location>
</feature>
<dbReference type="Gene3D" id="2.130.10.10">
    <property type="entry name" value="YVTN repeat-like/Quinoprotein amine dehydrogenase"/>
    <property type="match status" value="3"/>
</dbReference>
<keyword evidence="4" id="KW-0677">Repeat</keyword>
<gene>
    <name evidence="12" type="ORF">WMY93_021024</name>
</gene>
<reference evidence="13" key="1">
    <citation type="submission" date="2024-04" db="EMBL/GenBank/DDBJ databases">
        <title>Salinicola lusitanus LLJ914,a marine bacterium isolated from the Okinawa Trough.</title>
        <authorList>
            <person name="Li J."/>
        </authorList>
    </citation>
    <scope>NUCLEOTIDE SEQUENCE [LARGE SCALE GENOMIC DNA]</scope>
</reference>
<feature type="region of interest" description="Disordered" evidence="10">
    <location>
        <begin position="745"/>
        <end position="774"/>
    </location>
</feature>
<feature type="region of interest" description="Disordered" evidence="10">
    <location>
        <begin position="1548"/>
        <end position="1579"/>
    </location>
</feature>
<feature type="repeat" description="WD" evidence="8">
    <location>
        <begin position="533"/>
        <end position="574"/>
    </location>
</feature>
<feature type="region of interest" description="Disordered" evidence="10">
    <location>
        <begin position="1871"/>
        <end position="1953"/>
    </location>
</feature>
<dbReference type="GO" id="GO:0005930">
    <property type="term" value="C:axoneme"/>
    <property type="evidence" value="ECO:0007669"/>
    <property type="project" value="UniProtKB-SubCell"/>
</dbReference>
<dbReference type="InterPro" id="IPR001680">
    <property type="entry name" value="WD40_rpt"/>
</dbReference>
<evidence type="ECO:0000259" key="11">
    <source>
        <dbReference type="Pfam" id="PF23409"/>
    </source>
</evidence>
<keyword evidence="13" id="KW-1185">Reference proteome</keyword>
<sequence>MRRGSGRAARENATERARENETAHGRTRLSAGERDGPGEQGGPRENEAVSGRTGRPGRTRRSAGERGCQRENGTARENEAVRGRTRLSAGERDGPGERCGPRENETARENEAVRRRTRRPTGERGCPRENGTARENEAVRGRTRRPTGERGGLREMRSADVPESQPAMEESRVKQRLPRDMFYDYDKLESKASVSPDSEIPLDLLHLSHSFGYDCKRRANLQLLDEQTLMYIAGNMLVLQDIKSKQQKYLRSSSGQGIGAIATHPDKWCFAVGEKGSHPNIIIYEYPSLRPYRILRGGTERAYCHLDFSADGELLASVGASPDYMLTLWDWRQEEVKLSSKAVSQDVYRVSFSSHTPGLLTSCGSGHIKFWKMDSTFTGLKLQGIMGSATDIESYVDLPGGKVVSGSEWGNLLLWDGNSLKVEICRKEGRTCHAGTSLPFAISEGQLLTMGADGAVRGWNLESISGADCLGESSSFELEPTNELLLGHNVSLSSVVRSGEHDSFIWFAQDAMGAIWKLDLSFTHTTPDPECLFQFHGGAVRGLDVSRSRTLMATTAQDGLVKVFDFFTKKQLTSSGFNQGGTAVCWGPPQVERRGGLLTVGFEDGVVRLLDPHGGGELHLRQAFKPHSKSVSALAYERRADYLATGSSDCTVFFFRTERKFQPIGFVSVPGPVIGLEWSPHSHRESRLLVLCQSGHVLEVDKPDVEVPKDRQTYELSTLHTRAFYFKSIKSRILREKEVARRQALKEKKRQAKSSTLEPEELQEENEEELPPIHTPNPPSPLCCGFYSQPGRFWICMGGYDAGFLYHCEFSEQQEVDPAQRQDEPFKALPLHDADQDPIISVTFSPERHLLLCGMSSGSLRVYPLSPEDYSLESMQHYWTLSIHDNNYGPLRHLRVSYDDLFVLTAGDDGNIFSFSLLPPEDIPQPSVRAKLPSPMVGLEHDEVAQDIEDPSASSIETAKQRLESERERREAEEYKEKQRLILKQLQKRYKELIAENQALPEHVRLQPQELRRDPCFDEEIERMKRKKLREVQREMAWEQEKSRIALEKLQHWFKENVPVTVVAIATDHRISTYCLPSETEVRSSSQNRSTVSNSTNTTGTTSTTSTTNTTNSSTSTTNTTNTTISSTSSTSTDIRKGSNKPGKGAAAVTEEEVVLAAPFVPRPPAIKLSVRQEERLKKAAEKAEQARAKIQKRKDEWAQLYAEKPDKNYEDPEDVQAILTARNTLGTLKLKSSPDFILPKHLRVNSEKKREQLAALEEKMRLQQTDMNTRIIALRDRKLELVNHLQVLRSELGRVQRRLPAEFHRPCPTVPTVLPEETTDMERPCTRALLQRYKELKEPGLWFRSAEVGEDPDQDGTSDIIEQLHREMDLQSNKREETISQSDSQSESEEEGLMSEREKNAKLEQQIRLKYRQDCLITQMQGDVCEWDALLRMLLHEKLLLDQELKMGDLQKLTMLQELQVLEQFESRKESVQSKLSTTTAEGENIKTRLQELNEQLECVQQDISRLQDREKALTAAFITSLGENNKCEDFLTRVFKKIIRPKKKKSAEAADAHKHAEQEDSEDEEDDEWDEDDDEEDQYVFVEEEGEPVDDSVCPPNCDPLLFENTLQLRERKLEVNEQLQKAKKSAEALQKDHEMLTKRRETKQQKINDLDVVVPLRLHQIQMPDGELPTDLSQVVVMDRTVFQRLQNRIPELKSEVCEQKQLFKEARQKHARLKRKNAEMGKRVKELDKECEEAMIKKFGRVVDLEALQTLSENRVLEELKQEQSLREVRYAKEIRQWDRKVDEARDELNQAIRGNSERMARLNQLIQESREQDRKLNTQQQSVAKQYESTQRRRDQQDIQHLQKVVKSQAEQATVLRKEIQLLSRKGGHILPPGPAPTAATTGPNTTAPRTALTTAQRTALHATPPNAPPHAPPNAPPSAPPNAPPHAPPSSPPQTPPHTPPQRQQMSTRTMTVVYFQPQAAKEMTQKKQSSVLPDVLQLQKHSKAVWMIYGVQKSSKLYL</sequence>
<evidence type="ECO:0000256" key="9">
    <source>
        <dbReference type="SAM" id="Coils"/>
    </source>
</evidence>
<dbReference type="PANTHER" id="PTHR14885:SF3">
    <property type="entry name" value="CILIA- AND FLAGELLA-ASSOCIATED PROTEIN 44"/>
    <property type="match status" value="1"/>
</dbReference>
<feature type="region of interest" description="Disordered" evidence="10">
    <location>
        <begin position="1"/>
        <end position="173"/>
    </location>
</feature>
<dbReference type="InterPro" id="IPR036322">
    <property type="entry name" value="WD40_repeat_dom_sf"/>
</dbReference>
<keyword evidence="6" id="KW-0206">Cytoskeleton</keyword>
<evidence type="ECO:0000256" key="5">
    <source>
        <dbReference type="ARBA" id="ARBA00023054"/>
    </source>
</evidence>
<evidence type="ECO:0000256" key="4">
    <source>
        <dbReference type="ARBA" id="ARBA00022737"/>
    </source>
</evidence>
<feature type="compositionally biased region" description="Basic and acidic residues" evidence="10">
    <location>
        <begin position="62"/>
        <end position="82"/>
    </location>
</feature>
<feature type="coiled-coil region" evidence="9">
    <location>
        <begin position="1463"/>
        <end position="1518"/>
    </location>
</feature>
<dbReference type="SMART" id="SM00320">
    <property type="entry name" value="WD40"/>
    <property type="match status" value="7"/>
</dbReference>
<evidence type="ECO:0000256" key="2">
    <source>
        <dbReference type="ARBA" id="ARBA00022490"/>
    </source>
</evidence>
<evidence type="ECO:0000256" key="10">
    <source>
        <dbReference type="SAM" id="MobiDB-lite"/>
    </source>
</evidence>
<keyword evidence="7" id="KW-0966">Cell projection</keyword>
<feature type="compositionally biased region" description="Basic and acidic residues" evidence="10">
    <location>
        <begin position="31"/>
        <end position="47"/>
    </location>
</feature>